<gene>
    <name evidence="5" type="ORF">F0562_013024</name>
</gene>
<dbReference type="EMBL" id="CM018048">
    <property type="protein sequence ID" value="KAA8522615.1"/>
    <property type="molecule type" value="Genomic_DNA"/>
</dbReference>
<dbReference type="Gene3D" id="1.20.80.10">
    <property type="match status" value="1"/>
</dbReference>
<dbReference type="GO" id="GO:0000062">
    <property type="term" value="F:fatty-acyl-CoA binding"/>
    <property type="evidence" value="ECO:0007669"/>
    <property type="project" value="InterPro"/>
</dbReference>
<dbReference type="PROSITE" id="PS51228">
    <property type="entry name" value="ACB_2"/>
    <property type="match status" value="1"/>
</dbReference>
<organism evidence="5 6">
    <name type="scientific">Nyssa sinensis</name>
    <dbReference type="NCBI Taxonomy" id="561372"/>
    <lineage>
        <taxon>Eukaryota</taxon>
        <taxon>Viridiplantae</taxon>
        <taxon>Streptophyta</taxon>
        <taxon>Embryophyta</taxon>
        <taxon>Tracheophyta</taxon>
        <taxon>Spermatophyta</taxon>
        <taxon>Magnoliopsida</taxon>
        <taxon>eudicotyledons</taxon>
        <taxon>Gunneridae</taxon>
        <taxon>Pentapetalae</taxon>
        <taxon>asterids</taxon>
        <taxon>Cornales</taxon>
        <taxon>Nyssaceae</taxon>
        <taxon>Nyssa</taxon>
    </lineage>
</organism>
<comment type="similarity">
    <text evidence="1">Belongs to the ACBP family.</text>
</comment>
<evidence type="ECO:0000259" key="4">
    <source>
        <dbReference type="PROSITE" id="PS51228"/>
    </source>
</evidence>
<evidence type="ECO:0000256" key="2">
    <source>
        <dbReference type="ARBA" id="ARBA00023121"/>
    </source>
</evidence>
<dbReference type="Pfam" id="PF00887">
    <property type="entry name" value="ACBP"/>
    <property type="match status" value="1"/>
</dbReference>
<reference evidence="5 6" key="1">
    <citation type="submission" date="2019-09" db="EMBL/GenBank/DDBJ databases">
        <title>A chromosome-level genome assembly of the Chinese tupelo Nyssa sinensis.</title>
        <authorList>
            <person name="Yang X."/>
            <person name="Kang M."/>
            <person name="Yang Y."/>
            <person name="Xiong H."/>
            <person name="Wang M."/>
            <person name="Zhang Z."/>
            <person name="Wang Z."/>
            <person name="Wu H."/>
            <person name="Ma T."/>
            <person name="Liu J."/>
            <person name="Xi Z."/>
        </authorList>
    </citation>
    <scope>NUCLEOTIDE SEQUENCE [LARGE SCALE GENOMIC DNA]</scope>
    <source>
        <strain evidence="5">J267</strain>
        <tissue evidence="5">Leaf</tissue>
    </source>
</reference>
<dbReference type="InterPro" id="IPR035984">
    <property type="entry name" value="Acyl-CoA-binding_sf"/>
</dbReference>
<dbReference type="PANTHER" id="PTHR23310">
    <property type="entry name" value="ACYL-COA-BINDING PROTEIN, ACBP"/>
    <property type="match status" value="1"/>
</dbReference>
<proteinExistence type="inferred from homology"/>
<keyword evidence="6" id="KW-1185">Reference proteome</keyword>
<dbReference type="Proteomes" id="UP000325577">
    <property type="component" value="Linkage Group LG5"/>
</dbReference>
<name>A0A5J4ZV47_9ASTE</name>
<sequence>MELFQELLFTIALSLLVSFLIAKLFSLASTCDVAEDKSVSVSVDDVTEKAVVHEPRLDKKSLFFETIGSSVICDDSEIDDNGLVSGDFGIEEKYTEQSVPDEVKGGFDLGELEEDKVSVGGRDGFEENLVSESSERAKFHDIETESKKLVEESPERVKFREIEIKLVKDGVSTAKSEEVRVLESDGNKGGECDRVRKIEIELVKDEVSVAKNEEFEVNNNADNEEEGGLFYNWERIERTELEKCFGAAMAFVGSKSNVNRISNLDNDAKMLMYGLHKAAIDGPCHEPQPMVLKVSARAKWNAWQRLGNMSPEVAMEQYVTLLSKSIPEWMGDDTGFLPQEGELSLSDAGASGDLPSNLHKKPATENERKREELKPCAENCGATRLRVQTP</sequence>
<dbReference type="GO" id="GO:0006631">
    <property type="term" value="P:fatty acid metabolic process"/>
    <property type="evidence" value="ECO:0007669"/>
    <property type="project" value="TreeGrafter"/>
</dbReference>
<feature type="region of interest" description="Disordered" evidence="3">
    <location>
        <begin position="337"/>
        <end position="375"/>
    </location>
</feature>
<dbReference type="PANTHER" id="PTHR23310:SF105">
    <property type="entry name" value="ACYL-COA-BINDING DOMAIN-CONTAINING PROTEIN 5"/>
    <property type="match status" value="1"/>
</dbReference>
<feature type="compositionally biased region" description="Basic and acidic residues" evidence="3">
    <location>
        <begin position="362"/>
        <end position="375"/>
    </location>
</feature>
<dbReference type="OrthoDB" id="71307at2759"/>
<dbReference type="SUPFAM" id="SSF47027">
    <property type="entry name" value="Acyl-CoA binding protein"/>
    <property type="match status" value="1"/>
</dbReference>
<dbReference type="InterPro" id="IPR000582">
    <property type="entry name" value="Acyl-CoA-binding_protein"/>
</dbReference>
<accession>A0A5J4ZV47</accession>
<evidence type="ECO:0000256" key="3">
    <source>
        <dbReference type="SAM" id="MobiDB-lite"/>
    </source>
</evidence>
<keyword evidence="2" id="KW-0446">Lipid-binding</keyword>
<evidence type="ECO:0000313" key="6">
    <source>
        <dbReference type="Proteomes" id="UP000325577"/>
    </source>
</evidence>
<dbReference type="InterPro" id="IPR014352">
    <property type="entry name" value="FERM/acyl-CoA-bd_prot_sf"/>
</dbReference>
<dbReference type="AlphaFoldDB" id="A0A5J4ZV47"/>
<feature type="domain" description="ACB" evidence="4">
    <location>
        <begin position="241"/>
        <end position="331"/>
    </location>
</feature>
<protein>
    <recommendedName>
        <fullName evidence="4">ACB domain-containing protein</fullName>
    </recommendedName>
</protein>
<evidence type="ECO:0000256" key="1">
    <source>
        <dbReference type="ARBA" id="ARBA00005567"/>
    </source>
</evidence>
<evidence type="ECO:0000313" key="5">
    <source>
        <dbReference type="EMBL" id="KAA8522615.1"/>
    </source>
</evidence>